<evidence type="ECO:0000256" key="1">
    <source>
        <dbReference type="ARBA" id="ARBA00005662"/>
    </source>
</evidence>
<dbReference type="InterPro" id="IPR028994">
    <property type="entry name" value="Integrin_alpha_N"/>
</dbReference>
<dbReference type="SUPFAM" id="SSF69318">
    <property type="entry name" value="Integrin alpha N-terminal domain"/>
    <property type="match status" value="1"/>
</dbReference>
<keyword evidence="5" id="KW-1185">Reference proteome</keyword>
<comment type="similarity">
    <text evidence="1">Belongs to the CapA family.</text>
</comment>
<reference evidence="5" key="1">
    <citation type="journal article" date="2019" name="Int. J. Syst. Evol. Microbiol.">
        <title>The Global Catalogue of Microorganisms (GCM) 10K type strain sequencing project: providing services to taxonomists for standard genome sequencing and annotation.</title>
        <authorList>
            <consortium name="The Broad Institute Genomics Platform"/>
            <consortium name="The Broad Institute Genome Sequencing Center for Infectious Disease"/>
            <person name="Wu L."/>
            <person name="Ma J."/>
        </authorList>
    </citation>
    <scope>NUCLEOTIDE SEQUENCE [LARGE SCALE GENOMIC DNA]</scope>
    <source>
        <strain evidence="5">JCM 17923</strain>
    </source>
</reference>
<comment type="caution">
    <text evidence="4">The sequence shown here is derived from an EMBL/GenBank/DDBJ whole genome shotgun (WGS) entry which is preliminary data.</text>
</comment>
<dbReference type="InterPro" id="IPR052169">
    <property type="entry name" value="CW_Biosynth-Accessory"/>
</dbReference>
<dbReference type="EMBL" id="BAABGZ010000006">
    <property type="protein sequence ID" value="GAA4347401.1"/>
    <property type="molecule type" value="Genomic_DNA"/>
</dbReference>
<dbReference type="Pfam" id="PF09587">
    <property type="entry name" value="PGA_cap"/>
    <property type="match status" value="1"/>
</dbReference>
<dbReference type="SUPFAM" id="SSF56300">
    <property type="entry name" value="Metallo-dependent phosphatases"/>
    <property type="match status" value="1"/>
</dbReference>
<evidence type="ECO:0000259" key="3">
    <source>
        <dbReference type="SMART" id="SM00854"/>
    </source>
</evidence>
<dbReference type="Proteomes" id="UP001501153">
    <property type="component" value="Unassembled WGS sequence"/>
</dbReference>
<keyword evidence="2" id="KW-0732">Signal</keyword>
<accession>A0ABP8HYJ6</accession>
<sequence length="509" mass="55757">MILRVRIAGAFLLGGTLAACQPTPPPPLRVSLVGDVLLARDAAPALARDSAALSQRTRRGWSGSRYVVGNLECPLTTHRQPAAKPIVFRGEPRWASWLRRAGFTHLSLANNHSLDQHLPGLRDTDAATRAAGLGVLGFQPDSTAGCLPTLLGPDSSVAVLAYSAFREGRPGEGCVCGRDFAALCERLAAYKTLFPERAVLVYLHWGSEYAGRPGDEQREQARALIDHGAAAVVGAHPHVAQTVEYYRGRPILYSLGNFLFDQQGPATTLALQADFDLQGGQVVATYLRPLQLRQALPHPADARARAALAARLGRYSPEVELQPAAAGGWRLQPRQLVATDSLTGYFRRQVAVAGPAGVAQVRLRYLRHAGQHQAWLPTADGGRSVVDFSFPLYAFAAGDVDNDGYRDLLVGPVKATRFDSSRQRRLFVYSLDTLGRLQPRWRGSRLTFQLLYFRAERAADGRTYVRTIERAPNGRYCVGRYRWQGFGLALDSFLGQSLGLDAAYRRFFL</sequence>
<dbReference type="SMART" id="SM00854">
    <property type="entry name" value="PGA_cap"/>
    <property type="match status" value="1"/>
</dbReference>
<feature type="chain" id="PRO_5046494156" description="Capsule synthesis protein CapA domain-containing protein" evidence="2">
    <location>
        <begin position="19"/>
        <end position="509"/>
    </location>
</feature>
<protein>
    <recommendedName>
        <fullName evidence="3">Capsule synthesis protein CapA domain-containing protein</fullName>
    </recommendedName>
</protein>
<feature type="signal peptide" evidence="2">
    <location>
        <begin position="1"/>
        <end position="18"/>
    </location>
</feature>
<dbReference type="PANTHER" id="PTHR33393:SF11">
    <property type="entry name" value="POLYGLUTAMINE SYNTHESIS ACCESSORY PROTEIN RV0574C-RELATED"/>
    <property type="match status" value="1"/>
</dbReference>
<gene>
    <name evidence="4" type="ORF">GCM10023185_02490</name>
</gene>
<feature type="domain" description="Capsule synthesis protein CapA" evidence="3">
    <location>
        <begin position="29"/>
        <end position="262"/>
    </location>
</feature>
<dbReference type="PANTHER" id="PTHR33393">
    <property type="entry name" value="POLYGLUTAMINE SYNTHESIS ACCESSORY PROTEIN RV0574C-RELATED"/>
    <property type="match status" value="1"/>
</dbReference>
<dbReference type="InterPro" id="IPR019079">
    <property type="entry name" value="Capsule_synth_CapA"/>
</dbReference>
<name>A0ABP8HYJ6_9BACT</name>
<evidence type="ECO:0000256" key="2">
    <source>
        <dbReference type="SAM" id="SignalP"/>
    </source>
</evidence>
<evidence type="ECO:0000313" key="5">
    <source>
        <dbReference type="Proteomes" id="UP001501153"/>
    </source>
</evidence>
<proteinExistence type="inferred from homology"/>
<dbReference type="CDD" id="cd07381">
    <property type="entry name" value="MPP_CapA"/>
    <property type="match status" value="1"/>
</dbReference>
<dbReference type="PROSITE" id="PS51257">
    <property type="entry name" value="PROKAR_LIPOPROTEIN"/>
    <property type="match status" value="1"/>
</dbReference>
<evidence type="ECO:0000313" key="4">
    <source>
        <dbReference type="EMBL" id="GAA4347401.1"/>
    </source>
</evidence>
<dbReference type="InterPro" id="IPR029052">
    <property type="entry name" value="Metallo-depent_PP-like"/>
</dbReference>
<organism evidence="4 5">
    <name type="scientific">Hymenobacter saemangeumensis</name>
    <dbReference type="NCBI Taxonomy" id="1084522"/>
    <lineage>
        <taxon>Bacteria</taxon>
        <taxon>Pseudomonadati</taxon>
        <taxon>Bacteroidota</taxon>
        <taxon>Cytophagia</taxon>
        <taxon>Cytophagales</taxon>
        <taxon>Hymenobacteraceae</taxon>
        <taxon>Hymenobacter</taxon>
    </lineage>
</organism>